<dbReference type="EMBL" id="MZZM01000013">
    <property type="protein sequence ID" value="ORJ62257.1"/>
    <property type="molecule type" value="Genomic_DNA"/>
</dbReference>
<dbReference type="STRING" id="1784.VC42_09840"/>
<comment type="caution">
    <text evidence="2">The sequence shown here is derived from an EMBL/GenBank/DDBJ whole genome shotgun (WGS) entry which is preliminary data.</text>
</comment>
<organism evidence="2 3">
    <name type="scientific">Mycobacterium simiae</name>
    <name type="common">Mycobacterium habana</name>
    <dbReference type="NCBI Taxonomy" id="1784"/>
    <lineage>
        <taxon>Bacteria</taxon>
        <taxon>Bacillati</taxon>
        <taxon>Actinomycetota</taxon>
        <taxon>Actinomycetes</taxon>
        <taxon>Mycobacteriales</taxon>
        <taxon>Mycobacteriaceae</taxon>
        <taxon>Mycobacterium</taxon>
        <taxon>Mycobacterium simiae complex</taxon>
    </lineage>
</organism>
<dbReference type="CDD" id="cd02234">
    <property type="entry name" value="cupin_BLR7677-like"/>
    <property type="match status" value="1"/>
</dbReference>
<protein>
    <submittedName>
        <fullName evidence="2">Cupin</fullName>
    </submittedName>
</protein>
<dbReference type="Gene3D" id="2.60.120.10">
    <property type="entry name" value="Jelly Rolls"/>
    <property type="match status" value="1"/>
</dbReference>
<accession>A0A1X0YAW4</accession>
<dbReference type="AlphaFoldDB" id="A0A1X0YAW4"/>
<dbReference type="SUPFAM" id="SSF51182">
    <property type="entry name" value="RmlC-like cupins"/>
    <property type="match status" value="1"/>
</dbReference>
<evidence type="ECO:0000313" key="2">
    <source>
        <dbReference type="EMBL" id="ORJ62257.1"/>
    </source>
</evidence>
<gene>
    <name evidence="2" type="ORF">B5M45_07400</name>
</gene>
<dbReference type="InterPro" id="IPR014710">
    <property type="entry name" value="RmlC-like_jellyroll"/>
</dbReference>
<dbReference type="PANTHER" id="PTHR38599:SF1">
    <property type="entry name" value="CUPIN DOMAIN PROTEIN (AFU_ORTHOLOGUE AFUA_3G13620)"/>
    <property type="match status" value="1"/>
</dbReference>
<dbReference type="InterPro" id="IPR013096">
    <property type="entry name" value="Cupin_2"/>
</dbReference>
<sequence length="136" mass="14813">MADSESISTSTMTVLQNVRLPLIPNDAHVLTVLVNHPPGAPGYPPHRLPGGPGFGYMIDGEMLFEVEGEAPRVLCAGEAFWGPGGDVIHYQDANNRTDIPCRFVLTLFCAQGQPIREWVAADELEKRKGLRVNSDS</sequence>
<evidence type="ECO:0000259" key="1">
    <source>
        <dbReference type="Pfam" id="PF07883"/>
    </source>
</evidence>
<feature type="domain" description="Cupin type-2" evidence="1">
    <location>
        <begin position="33"/>
        <end position="104"/>
    </location>
</feature>
<dbReference type="Proteomes" id="UP000193040">
    <property type="component" value="Unassembled WGS sequence"/>
</dbReference>
<name>A0A1X0YAW4_MYCSI</name>
<reference evidence="2 3" key="1">
    <citation type="submission" date="2017-03" db="EMBL/GenBank/DDBJ databases">
        <title>Genomic insights into Mycobacterium simiae human colonization.</title>
        <authorList>
            <person name="Steffani J.L."/>
            <person name="Brunck M.E."/>
            <person name="Cruz E."/>
            <person name="Montiel R."/>
            <person name="Barona F."/>
        </authorList>
    </citation>
    <scope>NUCLEOTIDE SEQUENCE [LARGE SCALE GENOMIC DNA]</scope>
    <source>
        <strain evidence="2 3">MsiGto</strain>
    </source>
</reference>
<dbReference type="PANTHER" id="PTHR38599">
    <property type="entry name" value="CUPIN DOMAIN PROTEIN (AFU_ORTHOLOGUE AFUA_3G13620)"/>
    <property type="match status" value="1"/>
</dbReference>
<keyword evidence="3" id="KW-1185">Reference proteome</keyword>
<dbReference type="Pfam" id="PF07883">
    <property type="entry name" value="Cupin_2"/>
    <property type="match status" value="1"/>
</dbReference>
<dbReference type="InterPro" id="IPR011051">
    <property type="entry name" value="RmlC_Cupin_sf"/>
</dbReference>
<dbReference type="RefSeq" id="WP_084949330.1">
    <property type="nucleotide sequence ID" value="NZ_MZZM01000013.1"/>
</dbReference>
<proteinExistence type="predicted"/>
<evidence type="ECO:0000313" key="3">
    <source>
        <dbReference type="Proteomes" id="UP000193040"/>
    </source>
</evidence>